<dbReference type="GeneID" id="43585196"/>
<dbReference type="InterPro" id="IPR039949">
    <property type="entry name" value="NAA40"/>
</dbReference>
<proteinExistence type="inferred from homology"/>
<comment type="catalytic activity">
    <reaction evidence="11">
        <text>N-terminal L-seryl-[histone H4] + acetyl-CoA = N-terminal N(alpha)-acetyl-L-seryl-[histone H4] + CoA + H(+)</text>
        <dbReference type="Rhea" id="RHEA:50596"/>
        <dbReference type="Rhea" id="RHEA-COMP:12740"/>
        <dbReference type="Rhea" id="RHEA-COMP:12743"/>
        <dbReference type="ChEBI" id="CHEBI:15378"/>
        <dbReference type="ChEBI" id="CHEBI:57287"/>
        <dbReference type="ChEBI" id="CHEBI:57288"/>
        <dbReference type="ChEBI" id="CHEBI:64738"/>
        <dbReference type="ChEBI" id="CHEBI:83690"/>
        <dbReference type="EC" id="2.3.1.257"/>
    </reaction>
</comment>
<dbReference type="GO" id="GO:0005737">
    <property type="term" value="C:cytoplasm"/>
    <property type="evidence" value="ECO:0007669"/>
    <property type="project" value="UniProtKB-SubCell"/>
</dbReference>
<organism evidence="13 14">
    <name type="scientific">Magnusiomyces paraingens</name>
    <dbReference type="NCBI Taxonomy" id="2606893"/>
    <lineage>
        <taxon>Eukaryota</taxon>
        <taxon>Fungi</taxon>
        <taxon>Dikarya</taxon>
        <taxon>Ascomycota</taxon>
        <taxon>Saccharomycotina</taxon>
        <taxon>Dipodascomycetes</taxon>
        <taxon>Dipodascales</taxon>
        <taxon>Dipodascaceae</taxon>
        <taxon>Magnusiomyces</taxon>
    </lineage>
</organism>
<comment type="similarity">
    <text evidence="3">Belongs to the acetyltransferase family. NAA40 subfamily.</text>
</comment>
<evidence type="ECO:0000259" key="12">
    <source>
        <dbReference type="PROSITE" id="PS51186"/>
    </source>
</evidence>
<feature type="domain" description="N-acetyltransferase" evidence="12">
    <location>
        <begin position="8"/>
        <end position="175"/>
    </location>
</feature>
<dbReference type="Proteomes" id="UP000398389">
    <property type="component" value="Unassembled WGS sequence"/>
</dbReference>
<reference evidence="13 14" key="1">
    <citation type="submission" date="2019-09" db="EMBL/GenBank/DDBJ databases">
        <authorList>
            <person name="Brejova B."/>
        </authorList>
    </citation>
    <scope>NUCLEOTIDE SEQUENCE [LARGE SCALE GENOMIC DNA]</scope>
</reference>
<dbReference type="PANTHER" id="PTHR20531:SF1">
    <property type="entry name" value="N-ALPHA-ACETYLTRANSFERASE 40"/>
    <property type="match status" value="1"/>
</dbReference>
<dbReference type="GO" id="GO:0043998">
    <property type="term" value="F:histone H2A acetyltransferase activity"/>
    <property type="evidence" value="ECO:0007669"/>
    <property type="project" value="InterPro"/>
</dbReference>
<comment type="subcellular location">
    <subcellularLocation>
        <location evidence="2">Cytoplasm</location>
    </subcellularLocation>
    <subcellularLocation>
        <location evidence="1">Nucleus</location>
    </subcellularLocation>
</comment>
<dbReference type="InterPro" id="IPR000182">
    <property type="entry name" value="GNAT_dom"/>
</dbReference>
<dbReference type="Pfam" id="PF00583">
    <property type="entry name" value="Acetyltransf_1"/>
    <property type="match status" value="1"/>
</dbReference>
<keyword evidence="9" id="KW-0012">Acyltransferase</keyword>
<keyword evidence="8" id="KW-0539">Nucleus</keyword>
<keyword evidence="6" id="KW-0963">Cytoplasm</keyword>
<sequence length="213" mass="25021">MPELPPNFTFKEWTSDTIPKTDLEACYKLVRRLKPMYESSGYGWNTAQKRQEMVKDDLLYFIVYEPKDKLAAFLSFTPSDQEFLDDEEIPSGQKNSTVTYIYELHSKVTGLGLGQFLVERAKERARKTIGVEKIMLTVFAVNTRAQNFYMWNGFSIYTNDTHKVEEARQEIVHMEPRTRRQQLELPKHNWHPDLILKNAPSNLRGWFQMSCEV</sequence>
<evidence type="ECO:0000256" key="6">
    <source>
        <dbReference type="ARBA" id="ARBA00022490"/>
    </source>
</evidence>
<dbReference type="Gene3D" id="3.40.630.30">
    <property type="match status" value="1"/>
</dbReference>
<evidence type="ECO:0000313" key="13">
    <source>
        <dbReference type="EMBL" id="VVT58790.1"/>
    </source>
</evidence>
<evidence type="ECO:0000256" key="7">
    <source>
        <dbReference type="ARBA" id="ARBA00022679"/>
    </source>
</evidence>
<gene>
    <name evidence="13" type="ORF">SAPINGB_P006385</name>
</gene>
<dbReference type="RefSeq" id="XP_031856987.1">
    <property type="nucleotide sequence ID" value="XM_032001096.1"/>
</dbReference>
<dbReference type="EMBL" id="CABVLU010000005">
    <property type="protein sequence ID" value="VVT58790.1"/>
    <property type="molecule type" value="Genomic_DNA"/>
</dbReference>
<dbReference type="OrthoDB" id="424551at2759"/>
<dbReference type="GO" id="GO:1990189">
    <property type="term" value="F:protein N-terminal-serine acetyltransferase activity"/>
    <property type="evidence" value="ECO:0007669"/>
    <property type="project" value="UniProtKB-EC"/>
</dbReference>
<evidence type="ECO:0000256" key="10">
    <source>
        <dbReference type="ARBA" id="ARBA00047821"/>
    </source>
</evidence>
<evidence type="ECO:0000256" key="9">
    <source>
        <dbReference type="ARBA" id="ARBA00023315"/>
    </source>
</evidence>
<dbReference type="GO" id="GO:0005634">
    <property type="term" value="C:nucleus"/>
    <property type="evidence" value="ECO:0007669"/>
    <property type="project" value="UniProtKB-SubCell"/>
</dbReference>
<keyword evidence="7" id="KW-0808">Transferase</keyword>
<dbReference type="EC" id="2.3.1.257" evidence="4"/>
<evidence type="ECO:0000256" key="1">
    <source>
        <dbReference type="ARBA" id="ARBA00004123"/>
    </source>
</evidence>
<protein>
    <recommendedName>
        <fullName evidence="5">N-alpha-acetyltransferase 40</fullName>
        <ecNumber evidence="4">2.3.1.257</ecNumber>
    </recommendedName>
</protein>
<dbReference type="SUPFAM" id="SSF55729">
    <property type="entry name" value="Acyl-CoA N-acyltransferases (Nat)"/>
    <property type="match status" value="1"/>
</dbReference>
<evidence type="ECO:0000256" key="11">
    <source>
        <dbReference type="ARBA" id="ARBA00049524"/>
    </source>
</evidence>
<dbReference type="InterPro" id="IPR016181">
    <property type="entry name" value="Acyl_CoA_acyltransferase"/>
</dbReference>
<evidence type="ECO:0000256" key="4">
    <source>
        <dbReference type="ARBA" id="ARBA00012950"/>
    </source>
</evidence>
<evidence type="ECO:0000256" key="3">
    <source>
        <dbReference type="ARBA" id="ARBA00008870"/>
    </source>
</evidence>
<evidence type="ECO:0000256" key="2">
    <source>
        <dbReference type="ARBA" id="ARBA00004496"/>
    </source>
</evidence>
<keyword evidence="14" id="KW-1185">Reference proteome</keyword>
<dbReference type="GO" id="GO:0010485">
    <property type="term" value="F:histone H4 acetyltransferase activity"/>
    <property type="evidence" value="ECO:0007669"/>
    <property type="project" value="InterPro"/>
</dbReference>
<evidence type="ECO:0000256" key="5">
    <source>
        <dbReference type="ARBA" id="ARBA00015043"/>
    </source>
</evidence>
<accession>A0A5E8C6T7</accession>
<evidence type="ECO:0000256" key="8">
    <source>
        <dbReference type="ARBA" id="ARBA00023242"/>
    </source>
</evidence>
<dbReference type="PANTHER" id="PTHR20531">
    <property type="entry name" value="N-ALPHA-ACETYLTRANSFERASE 40"/>
    <property type="match status" value="1"/>
</dbReference>
<dbReference type="AlphaFoldDB" id="A0A5E8C6T7"/>
<dbReference type="CDD" id="cd04301">
    <property type="entry name" value="NAT_SF"/>
    <property type="match status" value="1"/>
</dbReference>
<name>A0A5E8C6T7_9ASCO</name>
<evidence type="ECO:0000313" key="14">
    <source>
        <dbReference type="Proteomes" id="UP000398389"/>
    </source>
</evidence>
<comment type="catalytic activity">
    <reaction evidence="10">
        <text>N-terminal L-seryl-[histone H2A] + acetyl-CoA = N-terminal N(alpha)-acetyl-L-seryl-[histone H2A] + CoA + H(+)</text>
        <dbReference type="Rhea" id="RHEA:50600"/>
        <dbReference type="Rhea" id="RHEA-COMP:12742"/>
        <dbReference type="Rhea" id="RHEA-COMP:12744"/>
        <dbReference type="ChEBI" id="CHEBI:15378"/>
        <dbReference type="ChEBI" id="CHEBI:57287"/>
        <dbReference type="ChEBI" id="CHEBI:57288"/>
        <dbReference type="ChEBI" id="CHEBI:64738"/>
        <dbReference type="ChEBI" id="CHEBI:83690"/>
        <dbReference type="EC" id="2.3.1.257"/>
    </reaction>
</comment>
<dbReference type="PROSITE" id="PS51186">
    <property type="entry name" value="GNAT"/>
    <property type="match status" value="1"/>
</dbReference>